<feature type="region of interest" description="Disordered" evidence="1">
    <location>
        <begin position="100"/>
        <end position="143"/>
    </location>
</feature>
<protein>
    <recommendedName>
        <fullName evidence="2">Endoplasmic reticulum vesicle transporter N-terminal domain-containing protein</fullName>
    </recommendedName>
</protein>
<organism evidence="3 4">
    <name type="scientific">Mycena alexandri</name>
    <dbReference type="NCBI Taxonomy" id="1745969"/>
    <lineage>
        <taxon>Eukaryota</taxon>
        <taxon>Fungi</taxon>
        <taxon>Dikarya</taxon>
        <taxon>Basidiomycota</taxon>
        <taxon>Agaricomycotina</taxon>
        <taxon>Agaricomycetes</taxon>
        <taxon>Agaricomycetidae</taxon>
        <taxon>Agaricales</taxon>
        <taxon>Marasmiineae</taxon>
        <taxon>Mycenaceae</taxon>
        <taxon>Mycena</taxon>
    </lineage>
</organism>
<comment type="caution">
    <text evidence="3">The sequence shown here is derived from an EMBL/GenBank/DDBJ whole genome shotgun (WGS) entry which is preliminary data.</text>
</comment>
<dbReference type="AlphaFoldDB" id="A0AAD6S540"/>
<keyword evidence="4" id="KW-1185">Reference proteome</keyword>
<gene>
    <name evidence="3" type="ORF">C8F04DRAFT_1317054</name>
</gene>
<reference evidence="3" key="1">
    <citation type="submission" date="2023-03" db="EMBL/GenBank/DDBJ databases">
        <title>Massive genome expansion in bonnet fungi (Mycena s.s.) driven by repeated elements and novel gene families across ecological guilds.</title>
        <authorList>
            <consortium name="Lawrence Berkeley National Laboratory"/>
            <person name="Harder C.B."/>
            <person name="Miyauchi S."/>
            <person name="Viragh M."/>
            <person name="Kuo A."/>
            <person name="Thoen E."/>
            <person name="Andreopoulos B."/>
            <person name="Lu D."/>
            <person name="Skrede I."/>
            <person name="Drula E."/>
            <person name="Henrissat B."/>
            <person name="Morin E."/>
            <person name="Kohler A."/>
            <person name="Barry K."/>
            <person name="LaButti K."/>
            <person name="Morin E."/>
            <person name="Salamov A."/>
            <person name="Lipzen A."/>
            <person name="Mereny Z."/>
            <person name="Hegedus B."/>
            <person name="Baldrian P."/>
            <person name="Stursova M."/>
            <person name="Weitz H."/>
            <person name="Taylor A."/>
            <person name="Grigoriev I.V."/>
            <person name="Nagy L.G."/>
            <person name="Martin F."/>
            <person name="Kauserud H."/>
        </authorList>
    </citation>
    <scope>NUCLEOTIDE SEQUENCE</scope>
    <source>
        <strain evidence="3">CBHHK200</strain>
    </source>
</reference>
<dbReference type="EMBL" id="JARJCM010000256">
    <property type="protein sequence ID" value="KAJ7020643.1"/>
    <property type="molecule type" value="Genomic_DNA"/>
</dbReference>
<feature type="compositionally biased region" description="Pro residues" evidence="1">
    <location>
        <begin position="105"/>
        <end position="119"/>
    </location>
</feature>
<accession>A0AAD6S540</accession>
<feature type="domain" description="Endoplasmic reticulum vesicle transporter N-terminal" evidence="2">
    <location>
        <begin position="20"/>
        <end position="85"/>
    </location>
</feature>
<evidence type="ECO:0000313" key="3">
    <source>
        <dbReference type="EMBL" id="KAJ7020643.1"/>
    </source>
</evidence>
<feature type="region of interest" description="Disordered" evidence="1">
    <location>
        <begin position="396"/>
        <end position="415"/>
    </location>
</feature>
<evidence type="ECO:0000256" key="1">
    <source>
        <dbReference type="SAM" id="MobiDB-lite"/>
    </source>
</evidence>
<feature type="compositionally biased region" description="Low complexity" evidence="1">
    <location>
        <begin position="120"/>
        <end position="130"/>
    </location>
</feature>
<name>A0AAD6S540_9AGAR</name>
<sequence length="415" mass="45412">MSFEEPSILRKLDAAVPAPLAQFNAFPKLPSSYCACSNLRGILTLLVCLVAFTLMLNNIGEWLFGWPDHEFSVDGGTGSFMTINVESAAMESSLMLGRLRRSKPTPKPSPSAKPSPSPANPAAYSPCSSSGTRPPTCRATSTSRMRRAVGLSAVGCEESYHATRDLWRRRTSCASAAHAGGASLSLPALCVEPAHHDPWARIREPRTVGHKSLEGSTRGFFLSHGRCTALPIVMRASGERCLFLLSTFESFEEGCRYSYTHTSARFPAGERFRYALDSETLFFSLTRPWLLLDPRRGRGREMGVRACAGDDAWAGCGERERGADDLGANTRVVRGGWFLRSHDGDVPGAQSRARRAARCPTRVRAFVADFRLREHGRRAQEVAHTASFIRAPSFMDEGSTGRSGTCLEGWRKTSS</sequence>
<evidence type="ECO:0000313" key="4">
    <source>
        <dbReference type="Proteomes" id="UP001218188"/>
    </source>
</evidence>
<dbReference type="Proteomes" id="UP001218188">
    <property type="component" value="Unassembled WGS sequence"/>
</dbReference>
<dbReference type="Pfam" id="PF13850">
    <property type="entry name" value="ERGIC_N"/>
    <property type="match status" value="1"/>
</dbReference>
<proteinExistence type="predicted"/>
<dbReference type="InterPro" id="IPR039542">
    <property type="entry name" value="Erv_N"/>
</dbReference>
<evidence type="ECO:0000259" key="2">
    <source>
        <dbReference type="Pfam" id="PF13850"/>
    </source>
</evidence>